<dbReference type="PANTHER" id="PTHR43833">
    <property type="entry name" value="POTASSIUM CHANNEL PROTEIN 2-RELATED-RELATED"/>
    <property type="match status" value="1"/>
</dbReference>
<reference evidence="9 10" key="1">
    <citation type="journal article" date="2018" name="Nat. Biotechnol.">
        <title>A standardized bacterial taxonomy based on genome phylogeny substantially revises the tree of life.</title>
        <authorList>
            <person name="Parks D.H."/>
            <person name="Chuvochina M."/>
            <person name="Waite D.W."/>
            <person name="Rinke C."/>
            <person name="Skarshewski A."/>
            <person name="Chaumeil P.A."/>
            <person name="Hugenholtz P."/>
        </authorList>
    </citation>
    <scope>NUCLEOTIDE SEQUENCE [LARGE SCALE GENOMIC DNA]</scope>
    <source>
        <strain evidence="9">UBA8672</strain>
    </source>
</reference>
<evidence type="ECO:0000313" key="9">
    <source>
        <dbReference type="EMBL" id="HCW93169.1"/>
    </source>
</evidence>
<dbReference type="Pfam" id="PF02080">
    <property type="entry name" value="TrkA_C"/>
    <property type="match status" value="2"/>
</dbReference>
<dbReference type="PROSITE" id="PS51202">
    <property type="entry name" value="RCK_C"/>
    <property type="match status" value="2"/>
</dbReference>
<gene>
    <name evidence="9" type="ORF">DHM44_05765</name>
</gene>
<keyword evidence="2" id="KW-0813">Transport</keyword>
<dbReference type="PROSITE" id="PS51201">
    <property type="entry name" value="RCK_N"/>
    <property type="match status" value="2"/>
</dbReference>
<evidence type="ECO:0000256" key="1">
    <source>
        <dbReference type="ARBA" id="ARBA00017378"/>
    </source>
</evidence>
<evidence type="ECO:0000313" key="10">
    <source>
        <dbReference type="Proteomes" id="UP000262325"/>
    </source>
</evidence>
<dbReference type="InterPro" id="IPR003148">
    <property type="entry name" value="RCK_N"/>
</dbReference>
<dbReference type="InterPro" id="IPR006037">
    <property type="entry name" value="RCK_C"/>
</dbReference>
<evidence type="ECO:0000259" key="8">
    <source>
        <dbReference type="PROSITE" id="PS51202"/>
    </source>
</evidence>
<feature type="domain" description="RCK C-terminal" evidence="8">
    <location>
        <begin position="141"/>
        <end position="224"/>
    </location>
</feature>
<feature type="domain" description="RCK N-terminal" evidence="7">
    <location>
        <begin position="1"/>
        <end position="121"/>
    </location>
</feature>
<dbReference type="AlphaFoldDB" id="A0A3D5QD17"/>
<feature type="domain" description="RCK C-terminal" evidence="8">
    <location>
        <begin position="366"/>
        <end position="447"/>
    </location>
</feature>
<evidence type="ECO:0000256" key="5">
    <source>
        <dbReference type="ARBA" id="ARBA00023027"/>
    </source>
</evidence>
<sequence>MKVIVVGAGEVGYHLAEQLIKENKDVVLIDKNINKVKYAQTHLDCMVVKGEGTDMDLIRSLDIEKDDIFIAVTDSDEVNLITCFLVSSELKLKTKIARVRRLDYSRSNLLQNNYVGVDFVVNPELEAARSIVNTIQQGVTAGTTTFESGNLQLRDLFIHKDSILNGASVKDIRQKISEDYLITGILRKNDIIIPKGDTKVYEGDHLFVTGERVGVNRFLSKSGVIFKRLKHIVIVGGGRTGKFVAEYLASIDKNVKLIEKDYNKCKQIAEQIPDITVIHADISDESIFDEEDLGSFDLMLSVTDNEELNILTSVYAKESGIKKTISLVSKVNYLNMAAKLGIDSTISPKISSANAILKHIRKGNIKGVYSLFDGKAEIIEFTIQPKSKHKNVPIKNLALPKNSLIVAINRNNKNIIPDGNFILDEGDNLILFAKKSAIDKIEEFISK</sequence>
<keyword evidence="4" id="KW-0630">Potassium</keyword>
<keyword evidence="5" id="KW-0520">NAD</keyword>
<dbReference type="Gene3D" id="3.30.70.1450">
    <property type="entry name" value="Regulator of K+ conductance, C-terminal domain"/>
    <property type="match status" value="2"/>
</dbReference>
<dbReference type="SUPFAM" id="SSF51735">
    <property type="entry name" value="NAD(P)-binding Rossmann-fold domains"/>
    <property type="match status" value="2"/>
</dbReference>
<evidence type="ECO:0000256" key="3">
    <source>
        <dbReference type="ARBA" id="ARBA00022538"/>
    </source>
</evidence>
<dbReference type="PANTHER" id="PTHR43833:SF5">
    <property type="entry name" value="TRK SYSTEM POTASSIUM UPTAKE PROTEIN TRKA"/>
    <property type="match status" value="1"/>
</dbReference>
<evidence type="ECO:0000256" key="6">
    <source>
        <dbReference type="ARBA" id="ARBA00023065"/>
    </source>
</evidence>
<dbReference type="InterPro" id="IPR050721">
    <property type="entry name" value="Trk_Ktr_HKT_K-transport"/>
</dbReference>
<dbReference type="Pfam" id="PF02254">
    <property type="entry name" value="TrkA_N"/>
    <property type="match status" value="2"/>
</dbReference>
<evidence type="ECO:0000259" key="7">
    <source>
        <dbReference type="PROSITE" id="PS51201"/>
    </source>
</evidence>
<keyword evidence="6" id="KW-0406">Ion transport</keyword>
<accession>A0A3D5QD17</accession>
<dbReference type="Proteomes" id="UP000262325">
    <property type="component" value="Unassembled WGS sequence"/>
</dbReference>
<dbReference type="InterPro" id="IPR036291">
    <property type="entry name" value="NAD(P)-bd_dom_sf"/>
</dbReference>
<dbReference type="EMBL" id="DPPF01000113">
    <property type="protein sequence ID" value="HCW93169.1"/>
    <property type="molecule type" value="Genomic_DNA"/>
</dbReference>
<organism evidence="9 10">
    <name type="scientific">Flexistipes sinusarabici</name>
    <dbReference type="NCBI Taxonomy" id="2352"/>
    <lineage>
        <taxon>Bacteria</taxon>
        <taxon>Pseudomonadati</taxon>
        <taxon>Deferribacterota</taxon>
        <taxon>Deferribacteres</taxon>
        <taxon>Deferribacterales</taxon>
        <taxon>Flexistipitaceae</taxon>
        <taxon>Flexistipes</taxon>
    </lineage>
</organism>
<protein>
    <recommendedName>
        <fullName evidence="1">Trk system potassium uptake protein TrkA</fullName>
    </recommendedName>
</protein>
<dbReference type="GO" id="GO:0015079">
    <property type="term" value="F:potassium ion transmembrane transporter activity"/>
    <property type="evidence" value="ECO:0007669"/>
    <property type="project" value="InterPro"/>
</dbReference>
<dbReference type="Gene3D" id="3.40.50.720">
    <property type="entry name" value="NAD(P)-binding Rossmann-like Domain"/>
    <property type="match status" value="2"/>
</dbReference>
<evidence type="ECO:0000256" key="4">
    <source>
        <dbReference type="ARBA" id="ARBA00022958"/>
    </source>
</evidence>
<evidence type="ECO:0000256" key="2">
    <source>
        <dbReference type="ARBA" id="ARBA00022448"/>
    </source>
</evidence>
<dbReference type="InterPro" id="IPR036721">
    <property type="entry name" value="RCK_C_sf"/>
</dbReference>
<proteinExistence type="predicted"/>
<dbReference type="NCBIfam" id="NF007039">
    <property type="entry name" value="PRK09496.3-2"/>
    <property type="match status" value="1"/>
</dbReference>
<comment type="caution">
    <text evidence="9">The sequence shown here is derived from an EMBL/GenBank/DDBJ whole genome shotgun (WGS) entry which is preliminary data.</text>
</comment>
<dbReference type="SUPFAM" id="SSF116726">
    <property type="entry name" value="TrkA C-terminal domain-like"/>
    <property type="match status" value="2"/>
</dbReference>
<feature type="domain" description="RCK N-terminal" evidence="7">
    <location>
        <begin position="229"/>
        <end position="348"/>
    </location>
</feature>
<name>A0A3D5QD17_FLESI</name>
<dbReference type="InterPro" id="IPR006036">
    <property type="entry name" value="K_uptake_TrkA"/>
</dbReference>
<dbReference type="PRINTS" id="PR00335">
    <property type="entry name" value="KUPTAKETRKA"/>
</dbReference>
<keyword evidence="3" id="KW-0633">Potassium transport</keyword>
<dbReference type="NCBIfam" id="NF007031">
    <property type="entry name" value="PRK09496.1-2"/>
    <property type="match status" value="1"/>
</dbReference>
<dbReference type="GO" id="GO:0005886">
    <property type="term" value="C:plasma membrane"/>
    <property type="evidence" value="ECO:0007669"/>
    <property type="project" value="InterPro"/>
</dbReference>